<protein>
    <recommendedName>
        <fullName evidence="2">Protein containing DUF498</fullName>
    </recommendedName>
</protein>
<gene>
    <name evidence="1" type="ORF">CARN2_3199</name>
</gene>
<dbReference type="SUPFAM" id="SSF64076">
    <property type="entry name" value="MTH938-like"/>
    <property type="match status" value="1"/>
</dbReference>
<accession>E6PS18</accession>
<dbReference type="CDD" id="cd05560">
    <property type="entry name" value="Xcc1710_like"/>
    <property type="match status" value="1"/>
</dbReference>
<dbReference type="Gene3D" id="3.40.1230.10">
    <property type="entry name" value="MTH938-like"/>
    <property type="match status" value="1"/>
</dbReference>
<dbReference type="AlphaFoldDB" id="E6PS18"/>
<name>E6PS18_9ZZZZ</name>
<evidence type="ECO:0008006" key="2">
    <source>
        <dbReference type="Google" id="ProtNLM"/>
    </source>
</evidence>
<organism evidence="1">
    <name type="scientific">mine drainage metagenome</name>
    <dbReference type="NCBI Taxonomy" id="410659"/>
    <lineage>
        <taxon>unclassified sequences</taxon>
        <taxon>metagenomes</taxon>
        <taxon>ecological metagenomes</taxon>
    </lineage>
</organism>
<comment type="caution">
    <text evidence="1">The sequence shown here is derived from an EMBL/GenBank/DDBJ whole genome shotgun (WGS) entry which is preliminary data.</text>
</comment>
<proteinExistence type="predicted"/>
<dbReference type="Pfam" id="PF04430">
    <property type="entry name" value="DUF498"/>
    <property type="match status" value="1"/>
</dbReference>
<evidence type="ECO:0000313" key="1">
    <source>
        <dbReference type="EMBL" id="CBH97724.1"/>
    </source>
</evidence>
<dbReference type="PANTHER" id="PTHR21192">
    <property type="entry name" value="NUCLEAR PROTEIN E3-3"/>
    <property type="match status" value="1"/>
</dbReference>
<dbReference type="EMBL" id="CABM01000047">
    <property type="protein sequence ID" value="CBH97724.1"/>
    <property type="molecule type" value="Genomic_DNA"/>
</dbReference>
<sequence length="137" mass="14618">MKLQPDSNQAQFTISAQGPGFVEVNGVRYAHGICLGSGMPPEVWGQDGFTALAESHFARLVESEPEIIIVGTGSRQQFPKPALLRVLMEHGIGFEVMNTAAACRTYNILAAEGRKVVAGLLIGPLLDTPIATRGDDL</sequence>
<dbReference type="PANTHER" id="PTHR21192:SF2">
    <property type="entry name" value="NADH DEHYDROGENASE [UBIQUINONE] 1 ALPHA SUBCOMPLEX ASSEMBLY FACTOR 3"/>
    <property type="match status" value="1"/>
</dbReference>
<dbReference type="InterPro" id="IPR036748">
    <property type="entry name" value="MTH938-like_sf"/>
</dbReference>
<dbReference type="InterPro" id="IPR007523">
    <property type="entry name" value="NDUFAF3/AAMDC"/>
</dbReference>
<reference evidence="1" key="1">
    <citation type="submission" date="2009-10" db="EMBL/GenBank/DDBJ databases">
        <title>Diversity of trophic interactions inside an arsenic-rich microbial ecosystem.</title>
        <authorList>
            <person name="Bertin P.N."/>
            <person name="Heinrich-Salmeron A."/>
            <person name="Pelletier E."/>
            <person name="Goulhen-Chollet F."/>
            <person name="Arsene-Ploetze F."/>
            <person name="Gallien S."/>
            <person name="Calteau A."/>
            <person name="Vallenet D."/>
            <person name="Casiot C."/>
            <person name="Chane-Woon-Ming B."/>
            <person name="Giloteaux L."/>
            <person name="Barakat M."/>
            <person name="Bonnefoy V."/>
            <person name="Bruneel O."/>
            <person name="Chandler M."/>
            <person name="Cleiss J."/>
            <person name="Duran R."/>
            <person name="Elbaz-Poulichet F."/>
            <person name="Fonknechten N."/>
            <person name="Lauga B."/>
            <person name="Mornico D."/>
            <person name="Ortet P."/>
            <person name="Schaeffer C."/>
            <person name="Siguier P."/>
            <person name="Alexander Thil Smith A."/>
            <person name="Van Dorsselaer A."/>
            <person name="Weissenbach J."/>
            <person name="Medigue C."/>
            <person name="Le Paslier D."/>
        </authorList>
    </citation>
    <scope>NUCLEOTIDE SEQUENCE</scope>
</reference>